<protein>
    <submittedName>
        <fullName evidence="1">DNA-binding response regulator</fullName>
    </submittedName>
</protein>
<name>A0A3S9ADD4_9BACL</name>
<keyword evidence="2" id="KW-1185">Reference proteome</keyword>
<gene>
    <name evidence="1" type="ORF">EJC50_17560</name>
</gene>
<accession>A0A3S9ADD4</accession>
<proteinExistence type="predicted"/>
<dbReference type="Gene3D" id="3.40.960.10">
    <property type="entry name" value="VSR Endonuclease"/>
    <property type="match status" value="1"/>
</dbReference>
<evidence type="ECO:0000313" key="1">
    <source>
        <dbReference type="EMBL" id="AZN43762.1"/>
    </source>
</evidence>
<keyword evidence="1" id="KW-0238">DNA-binding</keyword>
<dbReference type="Proteomes" id="UP000272528">
    <property type="component" value="Chromosome"/>
</dbReference>
<dbReference type="GO" id="GO:0003677">
    <property type="term" value="F:DNA binding"/>
    <property type="evidence" value="ECO:0007669"/>
    <property type="project" value="UniProtKB-KW"/>
</dbReference>
<dbReference type="OrthoDB" id="2677830at2"/>
<sequence length="209" mass="24462">MNAQGERKHRLEEGHGHAEKLFLEKVWYPAFRNFDDLQGEYEVADFKDGSRFLDFAFIQYPIKLAIEIDGYGAHSSKVTRWQFADSLMRQNHLIIDGWQILRFSYDEVIERPRMCEQTLQQFIGCWLGGTRSSTSGVDDLIEAEILRHALRLDRPLRPCDVMELLNLSRIKAYRVLHHLLQKKVLLPAGKGTQTIRGFLVNQQEIYQRE</sequence>
<evidence type="ECO:0000313" key="2">
    <source>
        <dbReference type="Proteomes" id="UP000272528"/>
    </source>
</evidence>
<reference evidence="2" key="1">
    <citation type="submission" date="2018-12" db="EMBL/GenBank/DDBJ databases">
        <title>Genome sequence of Peanibacillus sp.</title>
        <authorList>
            <person name="Subramani G."/>
            <person name="Srinivasan S."/>
            <person name="Kim M.K."/>
        </authorList>
    </citation>
    <scope>NUCLEOTIDE SEQUENCE [LARGE SCALE GENOMIC DNA]</scope>
    <source>
        <strain evidence="2">18JY67-1</strain>
    </source>
</reference>
<dbReference type="EMBL" id="CP034437">
    <property type="protein sequence ID" value="AZN43762.1"/>
    <property type="molecule type" value="Genomic_DNA"/>
</dbReference>
<organism evidence="1 2">
    <name type="scientific">Paenibacillus albus</name>
    <dbReference type="NCBI Taxonomy" id="2495582"/>
    <lineage>
        <taxon>Bacteria</taxon>
        <taxon>Bacillati</taxon>
        <taxon>Bacillota</taxon>
        <taxon>Bacilli</taxon>
        <taxon>Bacillales</taxon>
        <taxon>Paenibacillaceae</taxon>
        <taxon>Paenibacillus</taxon>
    </lineage>
</organism>
<dbReference type="AlphaFoldDB" id="A0A3S9ADD4"/>
<dbReference type="KEGG" id="palb:EJC50_17560"/>